<dbReference type="HOGENOM" id="CLU_011226_5_1_1"/>
<keyword evidence="3 7" id="KW-0808">Transferase</keyword>
<dbReference type="GO" id="GO:0004364">
    <property type="term" value="F:glutathione transferase activity"/>
    <property type="evidence" value="ECO:0007669"/>
    <property type="project" value="UniProtKB-EC"/>
</dbReference>
<dbReference type="InterPro" id="IPR004045">
    <property type="entry name" value="Glutathione_S-Trfase_N"/>
</dbReference>
<comment type="similarity">
    <text evidence="1">Belongs to the GST superfamily.</text>
</comment>
<evidence type="ECO:0000256" key="2">
    <source>
        <dbReference type="ARBA" id="ARBA00012452"/>
    </source>
</evidence>
<organism evidence="7 8">
    <name type="scientific">Gibberella fujikuroi (strain CBS 195.34 / IMI 58289 / NRRL A-6831)</name>
    <name type="common">Bakanae and foot rot disease fungus</name>
    <name type="synonym">Fusarium fujikuroi</name>
    <dbReference type="NCBI Taxonomy" id="1279085"/>
    <lineage>
        <taxon>Eukaryota</taxon>
        <taxon>Fungi</taxon>
        <taxon>Dikarya</taxon>
        <taxon>Ascomycota</taxon>
        <taxon>Pezizomycotina</taxon>
        <taxon>Sordariomycetes</taxon>
        <taxon>Hypocreomycetidae</taxon>
        <taxon>Hypocreales</taxon>
        <taxon>Nectriaceae</taxon>
        <taxon>Fusarium</taxon>
        <taxon>Fusarium fujikuroi species complex</taxon>
    </lineage>
</organism>
<proteinExistence type="inferred from homology"/>
<dbReference type="AlphaFoldDB" id="S0EMK7"/>
<comment type="catalytic activity">
    <reaction evidence="4">
        <text>RX + glutathione = an S-substituted glutathione + a halide anion + H(+)</text>
        <dbReference type="Rhea" id="RHEA:16437"/>
        <dbReference type="ChEBI" id="CHEBI:15378"/>
        <dbReference type="ChEBI" id="CHEBI:16042"/>
        <dbReference type="ChEBI" id="CHEBI:17792"/>
        <dbReference type="ChEBI" id="CHEBI:57925"/>
        <dbReference type="ChEBI" id="CHEBI:90779"/>
        <dbReference type="EC" id="2.5.1.18"/>
    </reaction>
</comment>
<dbReference type="InterPro" id="IPR004046">
    <property type="entry name" value="GST_C"/>
</dbReference>
<feature type="domain" description="GST C-terminal" evidence="6">
    <location>
        <begin position="108"/>
        <end position="241"/>
    </location>
</feature>
<dbReference type="SUPFAM" id="SSF47616">
    <property type="entry name" value="GST C-terminal domain-like"/>
    <property type="match status" value="1"/>
</dbReference>
<sequence>MCLTATKLVLYGDYISPYTISTTHAMLEKGIDWEYRHVNILRSEPRSPEHRKRHPFGKIPILDVVNDRGETVLRIRESRAIARYIAIAFHGKGNDLMPDISNVSAMATFEEAASIEASYLATKSFQYGSSIIIRPLLGVPSLDKETMEDIWNGLSDDLKAIDEILSTRKYLAGPDFTLADVWSMPWVSTLIDLKGGRDGLFSDLPHLRHWWEKVSVRPAWQEASKLMHEALEAMKENAGKSAQGD</sequence>
<dbReference type="VEuPathDB" id="FungiDB:FFUJ_10261"/>
<gene>
    <name evidence="7" type="ORF">FFUJ_10261</name>
</gene>
<dbReference type="InterPro" id="IPR036249">
    <property type="entry name" value="Thioredoxin-like_sf"/>
</dbReference>
<dbReference type="GO" id="GO:0005737">
    <property type="term" value="C:cytoplasm"/>
    <property type="evidence" value="ECO:0007669"/>
    <property type="project" value="TreeGrafter"/>
</dbReference>
<dbReference type="Pfam" id="PF00043">
    <property type="entry name" value="GST_C"/>
    <property type="match status" value="1"/>
</dbReference>
<dbReference type="InterPro" id="IPR036282">
    <property type="entry name" value="Glutathione-S-Trfase_C_sf"/>
</dbReference>
<dbReference type="STRING" id="1279085.S0EMK7"/>
<dbReference type="PANTHER" id="PTHR43900">
    <property type="entry name" value="GLUTATHIONE S-TRANSFERASE RHO"/>
    <property type="match status" value="1"/>
</dbReference>
<dbReference type="SFLD" id="SFLDS00019">
    <property type="entry name" value="Glutathione_Transferase_(cytos"/>
    <property type="match status" value="1"/>
</dbReference>
<evidence type="ECO:0000259" key="5">
    <source>
        <dbReference type="PROSITE" id="PS50404"/>
    </source>
</evidence>
<keyword evidence="8" id="KW-1185">Reference proteome</keyword>
<name>S0EMK7_GIBF5</name>
<evidence type="ECO:0000313" key="8">
    <source>
        <dbReference type="Proteomes" id="UP000016800"/>
    </source>
</evidence>
<dbReference type="GeneID" id="35403726"/>
<feature type="domain" description="GST N-terminal" evidence="5">
    <location>
        <begin position="6"/>
        <end position="93"/>
    </location>
</feature>
<dbReference type="EC" id="2.5.1.18" evidence="2"/>
<dbReference type="RefSeq" id="XP_023437200.1">
    <property type="nucleotide sequence ID" value="XM_023569024.1"/>
</dbReference>
<dbReference type="PANTHER" id="PTHR43900:SF3">
    <property type="entry name" value="GLUTATHIONE S-TRANSFERASE RHO"/>
    <property type="match status" value="1"/>
</dbReference>
<dbReference type="EMBL" id="HF679032">
    <property type="protein sequence ID" value="CCT75122.1"/>
    <property type="molecule type" value="Genomic_DNA"/>
</dbReference>
<dbReference type="Pfam" id="PF13417">
    <property type="entry name" value="GST_N_3"/>
    <property type="match status" value="1"/>
</dbReference>
<dbReference type="Proteomes" id="UP000016800">
    <property type="component" value="Chromosome X"/>
</dbReference>
<accession>S0EMK7</accession>
<evidence type="ECO:0000256" key="3">
    <source>
        <dbReference type="ARBA" id="ARBA00022679"/>
    </source>
</evidence>
<dbReference type="PROSITE" id="PS50404">
    <property type="entry name" value="GST_NTER"/>
    <property type="match status" value="1"/>
</dbReference>
<reference evidence="8" key="1">
    <citation type="journal article" date="2013" name="PLoS Pathog.">
        <title>Deciphering the cryptic genome: genome-wide analyses of the rice pathogen Fusarium fujikuroi reveal complex regulation of secondary metabolism and novel metabolites.</title>
        <authorList>
            <person name="Wiemann P."/>
            <person name="Sieber C.M."/>
            <person name="von Bargen K.W."/>
            <person name="Studt L."/>
            <person name="Niehaus E.M."/>
            <person name="Espino J.J."/>
            <person name="Huss K."/>
            <person name="Michielse C.B."/>
            <person name="Albermann S."/>
            <person name="Wagner D."/>
            <person name="Bergner S.V."/>
            <person name="Connolly L.R."/>
            <person name="Fischer A."/>
            <person name="Reuter G."/>
            <person name="Kleigrewe K."/>
            <person name="Bald T."/>
            <person name="Wingfield B.D."/>
            <person name="Ophir R."/>
            <person name="Freeman S."/>
            <person name="Hippler M."/>
            <person name="Smith K.M."/>
            <person name="Brown D.W."/>
            <person name="Proctor R.H."/>
            <person name="Munsterkotter M."/>
            <person name="Freitag M."/>
            <person name="Humpf H.U."/>
            <person name="Guldener U."/>
            <person name="Tudzynski B."/>
        </authorList>
    </citation>
    <scope>NUCLEOTIDE SEQUENCE [LARGE SCALE GENOMIC DNA]</scope>
    <source>
        <strain evidence="8">CBS 195.34 / IMI 58289 / NRRL A-6831</strain>
    </source>
</reference>
<dbReference type="Gene3D" id="3.40.30.10">
    <property type="entry name" value="Glutaredoxin"/>
    <property type="match status" value="1"/>
</dbReference>
<dbReference type="GO" id="GO:0006749">
    <property type="term" value="P:glutathione metabolic process"/>
    <property type="evidence" value="ECO:0007669"/>
    <property type="project" value="TreeGrafter"/>
</dbReference>
<dbReference type="SUPFAM" id="SSF52833">
    <property type="entry name" value="Thioredoxin-like"/>
    <property type="match status" value="1"/>
</dbReference>
<dbReference type="InterPro" id="IPR010987">
    <property type="entry name" value="Glutathione-S-Trfase_C-like"/>
</dbReference>
<dbReference type="InterPro" id="IPR040079">
    <property type="entry name" value="Glutathione_S-Trfase"/>
</dbReference>
<evidence type="ECO:0000256" key="4">
    <source>
        <dbReference type="ARBA" id="ARBA00047960"/>
    </source>
</evidence>
<evidence type="ECO:0000259" key="6">
    <source>
        <dbReference type="PROSITE" id="PS50405"/>
    </source>
</evidence>
<dbReference type="GO" id="GO:0043295">
    <property type="term" value="F:glutathione binding"/>
    <property type="evidence" value="ECO:0007669"/>
    <property type="project" value="TreeGrafter"/>
</dbReference>
<evidence type="ECO:0000256" key="1">
    <source>
        <dbReference type="ARBA" id="ARBA00007409"/>
    </source>
</evidence>
<dbReference type="PROSITE" id="PS50405">
    <property type="entry name" value="GST_CTER"/>
    <property type="match status" value="1"/>
</dbReference>
<dbReference type="Gene3D" id="1.20.1050.10">
    <property type="match status" value="1"/>
</dbReference>
<evidence type="ECO:0000313" key="7">
    <source>
        <dbReference type="EMBL" id="CCT75122.1"/>
    </source>
</evidence>
<dbReference type="SFLD" id="SFLDG00358">
    <property type="entry name" value="Main_(cytGST)"/>
    <property type="match status" value="1"/>
</dbReference>
<protein>
    <recommendedName>
        <fullName evidence="2">glutathione transferase</fullName>
        <ecNumber evidence="2">2.5.1.18</ecNumber>
    </recommendedName>
</protein>